<dbReference type="EMBL" id="LK391708">
    <property type="protein sequence ID" value="CDR95704.1"/>
    <property type="molecule type" value="Genomic_DNA"/>
</dbReference>
<dbReference type="GeneID" id="24564245"/>
<dbReference type="RefSeq" id="XP_012767890.1">
    <property type="nucleotide sequence ID" value="XM_012912436.1"/>
</dbReference>
<dbReference type="AlphaFoldDB" id="A0A061D9W2"/>
<dbReference type="KEGG" id="bbig:BBBOND_0208580"/>
<dbReference type="Proteomes" id="UP000033188">
    <property type="component" value="Chromosome 2"/>
</dbReference>
<name>A0A061D9W2_BABBI</name>
<reference evidence="2" key="1">
    <citation type="submission" date="2014-06" db="EMBL/GenBank/DDBJ databases">
        <authorList>
            <person name="Aslett M."/>
            <person name="De Silva N."/>
        </authorList>
    </citation>
    <scope>NUCLEOTIDE SEQUENCE [LARGE SCALE GENOMIC DNA]</scope>
    <source>
        <strain evidence="2">Bond</strain>
    </source>
</reference>
<evidence type="ECO:0000313" key="2">
    <source>
        <dbReference type="Proteomes" id="UP000033188"/>
    </source>
</evidence>
<sequence length="79" mass="9009">MKDVDGAVKTAKNKATEVCEKLNVSHTVSNNFVEIVKAIDKFNEVHRELIDVEDTMKCVFGVYDNTTKIFHNDIYISMN</sequence>
<protein>
    <submittedName>
        <fullName evidence="1">Uncharacterized protein</fullName>
    </submittedName>
</protein>
<gene>
    <name evidence="1" type="ORF">BBBOND_0208580</name>
</gene>
<keyword evidence="2" id="KW-1185">Reference proteome</keyword>
<proteinExistence type="predicted"/>
<dbReference type="VEuPathDB" id="PiroplasmaDB:BBBOND_0208580"/>
<accession>A0A061D9W2</accession>
<organism evidence="1 2">
    <name type="scientific">Babesia bigemina</name>
    <dbReference type="NCBI Taxonomy" id="5866"/>
    <lineage>
        <taxon>Eukaryota</taxon>
        <taxon>Sar</taxon>
        <taxon>Alveolata</taxon>
        <taxon>Apicomplexa</taxon>
        <taxon>Aconoidasida</taxon>
        <taxon>Piroplasmida</taxon>
        <taxon>Babesiidae</taxon>
        <taxon>Babesia</taxon>
    </lineage>
</organism>
<evidence type="ECO:0000313" key="1">
    <source>
        <dbReference type="EMBL" id="CDR95704.1"/>
    </source>
</evidence>